<dbReference type="EMBL" id="CAJNOV010000097">
    <property type="protein sequence ID" value="CAF0982039.1"/>
    <property type="molecule type" value="Genomic_DNA"/>
</dbReference>
<dbReference type="GO" id="GO:0005768">
    <property type="term" value="C:endosome"/>
    <property type="evidence" value="ECO:0007669"/>
    <property type="project" value="TreeGrafter"/>
</dbReference>
<feature type="transmembrane region" description="Helical" evidence="1">
    <location>
        <begin position="23"/>
        <end position="43"/>
    </location>
</feature>
<dbReference type="Proteomes" id="UP000663834">
    <property type="component" value="Unassembled WGS sequence"/>
</dbReference>
<dbReference type="AlphaFoldDB" id="A0A814FEV7"/>
<evidence type="ECO:0000313" key="2">
    <source>
        <dbReference type="EMBL" id="CAF0982039.1"/>
    </source>
</evidence>
<dbReference type="EMBL" id="CAJOBJ010235346">
    <property type="protein sequence ID" value="CAF5064017.1"/>
    <property type="molecule type" value="Genomic_DNA"/>
</dbReference>
<dbReference type="Proteomes" id="UP000681967">
    <property type="component" value="Unassembled WGS sequence"/>
</dbReference>
<feature type="transmembrane region" description="Helical" evidence="1">
    <location>
        <begin position="55"/>
        <end position="77"/>
    </location>
</feature>
<evidence type="ECO:0000313" key="5">
    <source>
        <dbReference type="EMBL" id="CAF5064017.1"/>
    </source>
</evidence>
<accession>A0A814FEV7</accession>
<reference evidence="2" key="1">
    <citation type="submission" date="2021-02" db="EMBL/GenBank/DDBJ databases">
        <authorList>
            <person name="Nowell W R."/>
        </authorList>
    </citation>
    <scope>NUCLEOTIDE SEQUENCE</scope>
</reference>
<dbReference type="OrthoDB" id="550646at2759"/>
<keyword evidence="1" id="KW-0812">Transmembrane</keyword>
<dbReference type="Proteomes" id="UP000663855">
    <property type="component" value="Unassembled WGS sequence"/>
</dbReference>
<comment type="caution">
    <text evidence="2">The sequence shown here is derived from an EMBL/GenBank/DDBJ whole genome shotgun (WGS) entry which is preliminary data.</text>
</comment>
<dbReference type="PANTHER" id="PTHR14239">
    <property type="entry name" value="DUDULIN-RELATED"/>
    <property type="match status" value="1"/>
</dbReference>
<proteinExistence type="predicted"/>
<dbReference type="EMBL" id="CAJNOW010000070">
    <property type="protein sequence ID" value="CAF1225770.1"/>
    <property type="molecule type" value="Genomic_DNA"/>
</dbReference>
<dbReference type="EMBL" id="CAJOBH010151218">
    <property type="protein sequence ID" value="CAF4846681.1"/>
    <property type="molecule type" value="Genomic_DNA"/>
</dbReference>
<keyword evidence="1" id="KW-1133">Transmembrane helix</keyword>
<dbReference type="GO" id="GO:0015677">
    <property type="term" value="P:copper ion import"/>
    <property type="evidence" value="ECO:0007669"/>
    <property type="project" value="TreeGrafter"/>
</dbReference>
<keyword evidence="1" id="KW-0472">Membrane</keyword>
<dbReference type="GO" id="GO:0005886">
    <property type="term" value="C:plasma membrane"/>
    <property type="evidence" value="ECO:0007669"/>
    <property type="project" value="TreeGrafter"/>
</dbReference>
<name>A0A814FEV7_9BILA</name>
<dbReference type="Proteomes" id="UP000681720">
    <property type="component" value="Unassembled WGS sequence"/>
</dbReference>
<dbReference type="PANTHER" id="PTHR14239:SF0">
    <property type="entry name" value="F420-DEPENDENT NADP REDUCTASE"/>
    <property type="match status" value="1"/>
</dbReference>
<evidence type="ECO:0000256" key="1">
    <source>
        <dbReference type="SAM" id="Phobius"/>
    </source>
</evidence>
<evidence type="ECO:0000313" key="6">
    <source>
        <dbReference type="Proteomes" id="UP000663855"/>
    </source>
</evidence>
<sequence length="102" mass="12082">MDSLQATRQLEHDSQSLFPEWHIPLNIMFVVVSIWLIYTLCMEFVSTRTTSWNQLFLNIVNKILCISAITMPAIVYMPSNLARIFQLAYITRERRFPTWLDQ</sequence>
<protein>
    <submittedName>
        <fullName evidence="2">Uncharacterized protein</fullName>
    </submittedName>
</protein>
<organism evidence="2 6">
    <name type="scientific">Rotaria magnacalcarata</name>
    <dbReference type="NCBI Taxonomy" id="392030"/>
    <lineage>
        <taxon>Eukaryota</taxon>
        <taxon>Metazoa</taxon>
        <taxon>Spiralia</taxon>
        <taxon>Gnathifera</taxon>
        <taxon>Rotifera</taxon>
        <taxon>Eurotatoria</taxon>
        <taxon>Bdelloidea</taxon>
        <taxon>Philodinida</taxon>
        <taxon>Philodinidae</taxon>
        <taxon>Rotaria</taxon>
    </lineage>
</organism>
<gene>
    <name evidence="4" type="ORF">BYL167_LOCUS50033</name>
    <name evidence="2" type="ORF">CJN711_LOCUS1405</name>
    <name evidence="5" type="ORF">GIL414_LOCUS60705</name>
    <name evidence="3" type="ORF">KQP761_LOCUS1042</name>
</gene>
<dbReference type="GO" id="GO:0052851">
    <property type="term" value="F:ferric-chelate reductase (NADPH) activity"/>
    <property type="evidence" value="ECO:0007669"/>
    <property type="project" value="TreeGrafter"/>
</dbReference>
<dbReference type="InterPro" id="IPR051267">
    <property type="entry name" value="STEAP_metalloreductase"/>
</dbReference>
<evidence type="ECO:0000313" key="3">
    <source>
        <dbReference type="EMBL" id="CAF1225770.1"/>
    </source>
</evidence>
<dbReference type="GO" id="GO:0008823">
    <property type="term" value="F:cupric reductase (NADH) activity"/>
    <property type="evidence" value="ECO:0007669"/>
    <property type="project" value="TreeGrafter"/>
</dbReference>
<evidence type="ECO:0000313" key="4">
    <source>
        <dbReference type="EMBL" id="CAF4846681.1"/>
    </source>
</evidence>